<gene>
    <name evidence="6" type="ORF">Nans01_41810</name>
</gene>
<comment type="similarity">
    <text evidence="1 4">Belongs to the aldehyde dehydrogenase family.</text>
</comment>
<proteinExistence type="inferred from homology"/>
<dbReference type="PROSITE" id="PS00070">
    <property type="entry name" value="ALDEHYDE_DEHYDR_CYS"/>
    <property type="match status" value="1"/>
</dbReference>
<dbReference type="InterPro" id="IPR016163">
    <property type="entry name" value="Ald_DH_C"/>
</dbReference>
<comment type="caution">
    <text evidence="6">The sequence shown here is derived from an EMBL/GenBank/DDBJ whole genome shotgun (WGS) entry which is preliminary data.</text>
</comment>
<evidence type="ECO:0000256" key="1">
    <source>
        <dbReference type="ARBA" id="ARBA00009986"/>
    </source>
</evidence>
<dbReference type="GO" id="GO:0016620">
    <property type="term" value="F:oxidoreductase activity, acting on the aldehyde or oxo group of donors, NAD or NADP as acceptor"/>
    <property type="evidence" value="ECO:0007669"/>
    <property type="project" value="InterPro"/>
</dbReference>
<organism evidence="6 7">
    <name type="scientific">Nocardiopsis ansamitocini</name>
    <dbReference type="NCBI Taxonomy" id="1670832"/>
    <lineage>
        <taxon>Bacteria</taxon>
        <taxon>Bacillati</taxon>
        <taxon>Actinomycetota</taxon>
        <taxon>Actinomycetes</taxon>
        <taxon>Streptosporangiales</taxon>
        <taxon>Nocardiopsidaceae</taxon>
        <taxon>Nocardiopsis</taxon>
    </lineage>
</organism>
<evidence type="ECO:0000256" key="4">
    <source>
        <dbReference type="RuleBase" id="RU003345"/>
    </source>
</evidence>
<keyword evidence="2 4" id="KW-0560">Oxidoreductase</keyword>
<dbReference type="InterPro" id="IPR015590">
    <property type="entry name" value="Aldehyde_DH_dom"/>
</dbReference>
<dbReference type="EMBL" id="BSQG01000009">
    <property type="protein sequence ID" value="GLU49830.1"/>
    <property type="molecule type" value="Genomic_DNA"/>
</dbReference>
<evidence type="ECO:0000256" key="3">
    <source>
        <dbReference type="PROSITE-ProRule" id="PRU10007"/>
    </source>
</evidence>
<dbReference type="PANTHER" id="PTHR43111">
    <property type="entry name" value="ALDEHYDE DEHYDROGENASE B-RELATED"/>
    <property type="match status" value="1"/>
</dbReference>
<protein>
    <submittedName>
        <fullName evidence="6">Aldehyde dehydrogenase</fullName>
    </submittedName>
</protein>
<dbReference type="InterPro" id="IPR016161">
    <property type="entry name" value="Ald_DH/histidinol_DH"/>
</dbReference>
<feature type="active site" evidence="3">
    <location>
        <position position="263"/>
    </location>
</feature>
<dbReference type="FunFam" id="3.40.309.10:FF:000012">
    <property type="entry name" value="Betaine aldehyde dehydrogenase"/>
    <property type="match status" value="1"/>
</dbReference>
<dbReference type="Pfam" id="PF00171">
    <property type="entry name" value="Aldedh"/>
    <property type="match status" value="1"/>
</dbReference>
<sequence length="507" mass="55015">MTVYAAPGTAGSIVEYKSRYDNFIGGEYVPPVKGQYFENITPVTGRPFTEISRGTAEDVERAVDAAEGASAAWGRTPPADRALVLNRIADRIEANLEQLAVAESWENGKPVRETLAADLPLAVDHFRYFAAAIRSQEGHSSQLDGDTVAYHFHEPLGVVGQIIPWNFPILMAVWKLAPALAAGNAVVLKPAEQTPASIHLLVDLITDLLPPGVLNVVNGFGVEVGKPLAQNKRIRKVAFTGETTTGRLIMQYASENLIPVTLELGGKSPNIFFSDVAAADDAFYDKALEGFTLFALNSGEVCTCPSRALIQSDIYDDFLGAAIERTRRITTGNPLDTATQIGAQASNDQLEKILSYIDIGKQEGARVALGGERLVHDGDLAGGYYVAPTIFEGHNKLRIFQEEIFGPVVSVARFDGYDDAIKTANDTLYGLGAGVWSRNGNTAYRAGRDIQAGRVWVNNYHAYPAHAAFGGYKQSGFGRENHQMMLDHYQQTKNLLVSYSENALGLF</sequence>
<keyword evidence="7" id="KW-1185">Reference proteome</keyword>
<evidence type="ECO:0000313" key="6">
    <source>
        <dbReference type="EMBL" id="GLU49830.1"/>
    </source>
</evidence>
<evidence type="ECO:0000256" key="2">
    <source>
        <dbReference type="ARBA" id="ARBA00023002"/>
    </source>
</evidence>
<evidence type="ECO:0000259" key="5">
    <source>
        <dbReference type="Pfam" id="PF00171"/>
    </source>
</evidence>
<name>A0A9W6P9W6_9ACTN</name>
<feature type="domain" description="Aldehyde dehydrogenase" evidence="5">
    <location>
        <begin position="35"/>
        <end position="494"/>
    </location>
</feature>
<dbReference type="Gene3D" id="3.40.309.10">
    <property type="entry name" value="Aldehyde Dehydrogenase, Chain A, domain 2"/>
    <property type="match status" value="1"/>
</dbReference>
<dbReference type="PROSITE" id="PS00687">
    <property type="entry name" value="ALDEHYDE_DEHYDR_GLU"/>
    <property type="match status" value="1"/>
</dbReference>
<evidence type="ECO:0000313" key="7">
    <source>
        <dbReference type="Proteomes" id="UP001165092"/>
    </source>
</evidence>
<dbReference type="AlphaFoldDB" id="A0A9W6P9W6"/>
<dbReference type="InterPro" id="IPR016160">
    <property type="entry name" value="Ald_DH_CS_CYS"/>
</dbReference>
<dbReference type="PANTHER" id="PTHR43111:SF1">
    <property type="entry name" value="ALDEHYDE DEHYDROGENASE B-RELATED"/>
    <property type="match status" value="1"/>
</dbReference>
<dbReference type="SUPFAM" id="SSF53720">
    <property type="entry name" value="ALDH-like"/>
    <property type="match status" value="1"/>
</dbReference>
<accession>A0A9W6P9W6</accession>
<dbReference type="RefSeq" id="WP_285761367.1">
    <property type="nucleotide sequence ID" value="NZ_BSQG01000009.1"/>
</dbReference>
<dbReference type="InterPro" id="IPR016162">
    <property type="entry name" value="Ald_DH_N"/>
</dbReference>
<dbReference type="Gene3D" id="3.40.605.10">
    <property type="entry name" value="Aldehyde Dehydrogenase, Chain A, domain 1"/>
    <property type="match status" value="1"/>
</dbReference>
<reference evidence="6" key="1">
    <citation type="submission" date="2023-02" db="EMBL/GenBank/DDBJ databases">
        <title>Nocardiopsis ansamitocini NBRC 112285.</title>
        <authorList>
            <person name="Ichikawa N."/>
            <person name="Sato H."/>
            <person name="Tonouchi N."/>
        </authorList>
    </citation>
    <scope>NUCLEOTIDE SEQUENCE</scope>
    <source>
        <strain evidence="6">NBRC 112285</strain>
    </source>
</reference>
<dbReference type="Proteomes" id="UP001165092">
    <property type="component" value="Unassembled WGS sequence"/>
</dbReference>
<dbReference type="InterPro" id="IPR029510">
    <property type="entry name" value="Ald_DH_CS_GLU"/>
</dbReference>
<dbReference type="FunFam" id="3.40.605.10:FF:000001">
    <property type="entry name" value="Aldehyde dehydrogenase 1"/>
    <property type="match status" value="1"/>
</dbReference>